<dbReference type="PANTHER" id="PTHR12110:SF48">
    <property type="entry name" value="BLL3656 PROTEIN"/>
    <property type="match status" value="1"/>
</dbReference>
<accession>A0ABQ2JVJ8</accession>
<reference evidence="3" key="1">
    <citation type="journal article" date="2019" name="Int. J. Syst. Evol. Microbiol.">
        <title>The Global Catalogue of Microorganisms (GCM) 10K type strain sequencing project: providing services to taxonomists for standard genome sequencing and annotation.</title>
        <authorList>
            <consortium name="The Broad Institute Genomics Platform"/>
            <consortium name="The Broad Institute Genome Sequencing Center for Infectious Disease"/>
            <person name="Wu L."/>
            <person name="Ma J."/>
        </authorList>
    </citation>
    <scope>NUCLEOTIDE SEQUENCE [LARGE SCALE GENOMIC DNA]</scope>
    <source>
        <strain evidence="3">CGMCC 1.6784</strain>
    </source>
</reference>
<evidence type="ECO:0000313" key="3">
    <source>
        <dbReference type="Proteomes" id="UP000605099"/>
    </source>
</evidence>
<sequence length="274" mass="29264">MILKREPGEGRMHKLSLASGVLPEFGAVDVVEAGRAAGYDAVGLWVEPSEWTAQTTRETRAALNGTGLPVLDVEVIWIKPDSALDDHRKVIDVGAELGAANVLCVSSDPDHGATADKLAALCRHAEGSGMRVALEFGIFTEVKDLRQALAILDRVGHPLRAVLIDPIHVDRSGTSIDQIAAIDRALLPYAQICDARGERPEPADFDAVITDAIDLREQCGEGVLPLAAMVAALPENIPLSIELRSAALREAFAHPALRARAVLDATRSWLDGLT</sequence>
<dbReference type="EMBL" id="BMLK01000023">
    <property type="protein sequence ID" value="GGN58713.1"/>
    <property type="molecule type" value="Genomic_DNA"/>
</dbReference>
<dbReference type="Pfam" id="PF01261">
    <property type="entry name" value="AP_endonuc_2"/>
    <property type="match status" value="1"/>
</dbReference>
<evidence type="ECO:0000313" key="2">
    <source>
        <dbReference type="EMBL" id="GGN58713.1"/>
    </source>
</evidence>
<feature type="domain" description="Xylose isomerase-like TIM barrel" evidence="1">
    <location>
        <begin position="32"/>
        <end position="254"/>
    </location>
</feature>
<dbReference type="InterPro" id="IPR036237">
    <property type="entry name" value="Xyl_isomerase-like_sf"/>
</dbReference>
<protein>
    <recommendedName>
        <fullName evidence="1">Xylose isomerase-like TIM barrel domain-containing protein</fullName>
    </recommendedName>
</protein>
<dbReference type="Gene3D" id="3.20.20.150">
    <property type="entry name" value="Divalent-metal-dependent TIM barrel enzymes"/>
    <property type="match status" value="1"/>
</dbReference>
<dbReference type="Proteomes" id="UP000605099">
    <property type="component" value="Unassembled WGS sequence"/>
</dbReference>
<dbReference type="PANTHER" id="PTHR12110">
    <property type="entry name" value="HYDROXYPYRUVATE ISOMERASE"/>
    <property type="match status" value="1"/>
</dbReference>
<gene>
    <name evidence="2" type="ORF">GCM10011349_38490</name>
</gene>
<dbReference type="InterPro" id="IPR013022">
    <property type="entry name" value="Xyl_isomerase-like_TIM-brl"/>
</dbReference>
<organism evidence="2 3">
    <name type="scientific">Novosphingobium indicum</name>
    <dbReference type="NCBI Taxonomy" id="462949"/>
    <lineage>
        <taxon>Bacteria</taxon>
        <taxon>Pseudomonadati</taxon>
        <taxon>Pseudomonadota</taxon>
        <taxon>Alphaproteobacteria</taxon>
        <taxon>Sphingomonadales</taxon>
        <taxon>Sphingomonadaceae</taxon>
        <taxon>Novosphingobium</taxon>
    </lineage>
</organism>
<dbReference type="InterPro" id="IPR050312">
    <property type="entry name" value="IolE/XylAMocC-like"/>
</dbReference>
<proteinExistence type="predicted"/>
<keyword evidence="3" id="KW-1185">Reference proteome</keyword>
<dbReference type="SUPFAM" id="SSF51658">
    <property type="entry name" value="Xylose isomerase-like"/>
    <property type="match status" value="1"/>
</dbReference>
<evidence type="ECO:0000259" key="1">
    <source>
        <dbReference type="Pfam" id="PF01261"/>
    </source>
</evidence>
<comment type="caution">
    <text evidence="2">The sequence shown here is derived from an EMBL/GenBank/DDBJ whole genome shotgun (WGS) entry which is preliminary data.</text>
</comment>
<name>A0ABQ2JVJ8_9SPHN</name>